<feature type="coiled-coil region" evidence="3">
    <location>
        <begin position="182"/>
        <end position="249"/>
    </location>
</feature>
<keyword evidence="6" id="KW-1185">Reference proteome</keyword>
<dbReference type="InterPro" id="IPR050465">
    <property type="entry name" value="UPF0194_transport"/>
</dbReference>
<dbReference type="PANTHER" id="PTHR32347">
    <property type="entry name" value="EFFLUX SYSTEM COMPONENT YKNX-RELATED"/>
    <property type="match status" value="1"/>
</dbReference>
<comment type="caution">
    <text evidence="5">The sequence shown here is derived from an EMBL/GenBank/DDBJ whole genome shotgun (WGS) entry which is preliminary data.</text>
</comment>
<dbReference type="Gene3D" id="1.10.101.10">
    <property type="entry name" value="PGBD-like superfamily/PGBD"/>
    <property type="match status" value="1"/>
</dbReference>
<organism evidence="5 6">
    <name type="scientific">Kribbella orskensis</name>
    <dbReference type="NCBI Taxonomy" id="2512216"/>
    <lineage>
        <taxon>Bacteria</taxon>
        <taxon>Bacillati</taxon>
        <taxon>Actinomycetota</taxon>
        <taxon>Actinomycetes</taxon>
        <taxon>Propionibacteriales</taxon>
        <taxon>Kribbellaceae</taxon>
        <taxon>Kribbella</taxon>
    </lineage>
</organism>
<sequence>MTASPKSRRRVLVGVSAVATFSLGVGVAAGSRLMSPEDAAAKTAPPKASQITVPVEKKALSSKVVARGDTSFDGAVNVRVETSGLQTPAVVTGKVPKVGSTIQAGKALLEIAGRPVIGLPGVLPMYRTLTPGSKGPDVLQLEQTLDKLGFDPGTVDTKYDSSTARAVEELYESAGYEAPEPDEQLKQAVEGADKNVDAMKNQLRQAQAALKQAKAGPGKGDTSVQQGAVDDAEENLDDAQEALAEAEFKAGTPLPVSEVVFVKTLPRRVDDVKVERGGTVNGVVMSVSGASLVVTVKVDAATKERLKVGMPASFDLGDGSLIAATVRRITRNADQFDVVVAPKTLTATQLERLREANVRVTIPVKSTNGKVLAVPLAALSAGSDGGSRVEVLRDGKVELIPVTVGLSADGYAQVTASGDATLTEGDQVVVGR</sequence>
<evidence type="ECO:0000313" key="6">
    <source>
        <dbReference type="Proteomes" id="UP000295818"/>
    </source>
</evidence>
<dbReference type="InterPro" id="IPR002477">
    <property type="entry name" value="Peptidoglycan-bd-like"/>
</dbReference>
<evidence type="ECO:0000259" key="4">
    <source>
        <dbReference type="Pfam" id="PF01471"/>
    </source>
</evidence>
<gene>
    <name evidence="5" type="ORF">EV644_103412</name>
</gene>
<dbReference type="Pfam" id="PF01471">
    <property type="entry name" value="PG_binding_1"/>
    <property type="match status" value="1"/>
</dbReference>
<evidence type="ECO:0000256" key="2">
    <source>
        <dbReference type="ARBA" id="ARBA00023054"/>
    </source>
</evidence>
<evidence type="ECO:0000313" key="5">
    <source>
        <dbReference type="EMBL" id="TCO27710.1"/>
    </source>
</evidence>
<evidence type="ECO:0000256" key="3">
    <source>
        <dbReference type="SAM" id="Coils"/>
    </source>
</evidence>
<feature type="domain" description="Peptidoglycan binding-like" evidence="4">
    <location>
        <begin position="135"/>
        <end position="169"/>
    </location>
</feature>
<accession>A0ABY2BQK4</accession>
<protein>
    <submittedName>
        <fullName evidence="5">Peptidoglycan binding protein</fullName>
    </submittedName>
</protein>
<dbReference type="Gene3D" id="2.40.420.20">
    <property type="match status" value="1"/>
</dbReference>
<reference evidence="5 6" key="1">
    <citation type="journal article" date="2015" name="Stand. Genomic Sci.">
        <title>Genomic Encyclopedia of Bacterial and Archaeal Type Strains, Phase III: the genomes of soil and plant-associated and newly described type strains.</title>
        <authorList>
            <person name="Whitman W.B."/>
            <person name="Woyke T."/>
            <person name="Klenk H.P."/>
            <person name="Zhou Y."/>
            <person name="Lilburn T.G."/>
            <person name="Beck B.J."/>
            <person name="De Vos P."/>
            <person name="Vandamme P."/>
            <person name="Eisen J.A."/>
            <person name="Garrity G."/>
            <person name="Hugenholtz P."/>
            <person name="Kyrpides N.C."/>
        </authorList>
    </citation>
    <scope>NUCLEOTIDE SEQUENCE [LARGE SCALE GENOMIC DNA]</scope>
    <source>
        <strain evidence="5 6">VKM Ac-2538</strain>
    </source>
</reference>
<dbReference type="InterPro" id="IPR006311">
    <property type="entry name" value="TAT_signal"/>
</dbReference>
<dbReference type="EMBL" id="SLWM01000003">
    <property type="protein sequence ID" value="TCO27710.1"/>
    <property type="molecule type" value="Genomic_DNA"/>
</dbReference>
<keyword evidence="2 3" id="KW-0175">Coiled coil</keyword>
<dbReference type="Proteomes" id="UP000295818">
    <property type="component" value="Unassembled WGS sequence"/>
</dbReference>
<comment type="subcellular location">
    <subcellularLocation>
        <location evidence="1">Cell envelope</location>
    </subcellularLocation>
</comment>
<evidence type="ECO:0000256" key="1">
    <source>
        <dbReference type="ARBA" id="ARBA00004196"/>
    </source>
</evidence>
<dbReference type="PANTHER" id="PTHR32347:SF23">
    <property type="entry name" value="BLL5650 PROTEIN"/>
    <property type="match status" value="1"/>
</dbReference>
<dbReference type="InterPro" id="IPR036365">
    <property type="entry name" value="PGBD-like_sf"/>
</dbReference>
<dbReference type="RefSeq" id="WP_132189888.1">
    <property type="nucleotide sequence ID" value="NZ_SLWM01000003.1"/>
</dbReference>
<dbReference type="SUPFAM" id="SSF47090">
    <property type="entry name" value="PGBD-like"/>
    <property type="match status" value="1"/>
</dbReference>
<proteinExistence type="predicted"/>
<dbReference type="PROSITE" id="PS51318">
    <property type="entry name" value="TAT"/>
    <property type="match status" value="1"/>
</dbReference>
<dbReference type="InterPro" id="IPR036366">
    <property type="entry name" value="PGBDSf"/>
</dbReference>
<name>A0ABY2BQK4_9ACTN</name>